<dbReference type="OrthoDB" id="8527218at2"/>
<gene>
    <name evidence="2" type="ORF">SAMN05216271_0429</name>
</gene>
<evidence type="ECO:0000259" key="1">
    <source>
        <dbReference type="PROSITE" id="PS50943"/>
    </source>
</evidence>
<dbReference type="STRING" id="472181.SAMN05216271_0429"/>
<sequence>MDLKQAFGVALRQLRNKRNLSQEDFSDISSRTYMSSLERGLKSPTIDKIQQISDVLEIHPVSIMVATYLAGNPGTTIEALFERVESDLDVVDC</sequence>
<dbReference type="PROSITE" id="PS50943">
    <property type="entry name" value="HTH_CROC1"/>
    <property type="match status" value="1"/>
</dbReference>
<reference evidence="3" key="1">
    <citation type="submission" date="2016-10" db="EMBL/GenBank/DDBJ databases">
        <authorList>
            <person name="Varghese N."/>
            <person name="Submissions S."/>
        </authorList>
    </citation>
    <scope>NUCLEOTIDE SEQUENCE [LARGE SCALE GENOMIC DNA]</scope>
    <source>
        <strain evidence="3">JCM 14963</strain>
    </source>
</reference>
<evidence type="ECO:0000313" key="3">
    <source>
        <dbReference type="Proteomes" id="UP000243413"/>
    </source>
</evidence>
<evidence type="ECO:0000313" key="2">
    <source>
        <dbReference type="EMBL" id="SDR80007.1"/>
    </source>
</evidence>
<dbReference type="RefSeq" id="WP_092283401.1">
    <property type="nucleotide sequence ID" value="NZ_LT629763.1"/>
</dbReference>
<proteinExistence type="predicted"/>
<dbReference type="CDD" id="cd00093">
    <property type="entry name" value="HTH_XRE"/>
    <property type="match status" value="1"/>
</dbReference>
<accession>A0A1H1M009</accession>
<dbReference type="AlphaFoldDB" id="A0A1H1M009"/>
<feature type="domain" description="HTH cro/C1-type" evidence="1">
    <location>
        <begin position="11"/>
        <end position="63"/>
    </location>
</feature>
<dbReference type="Pfam" id="PF01381">
    <property type="entry name" value="HTH_3"/>
    <property type="match status" value="1"/>
</dbReference>
<dbReference type="InterPro" id="IPR010982">
    <property type="entry name" value="Lambda_DNA-bd_dom_sf"/>
</dbReference>
<dbReference type="SUPFAM" id="SSF47413">
    <property type="entry name" value="lambda repressor-like DNA-binding domains"/>
    <property type="match status" value="1"/>
</dbReference>
<dbReference type="Gene3D" id="1.10.260.40">
    <property type="entry name" value="lambda repressor-like DNA-binding domains"/>
    <property type="match status" value="1"/>
</dbReference>
<name>A0A1H1M009_9GAMM</name>
<dbReference type="GO" id="GO:0003677">
    <property type="term" value="F:DNA binding"/>
    <property type="evidence" value="ECO:0007669"/>
    <property type="project" value="InterPro"/>
</dbReference>
<dbReference type="Proteomes" id="UP000243413">
    <property type="component" value="Chromosome I"/>
</dbReference>
<dbReference type="SMART" id="SM00530">
    <property type="entry name" value="HTH_XRE"/>
    <property type="match status" value="1"/>
</dbReference>
<protein>
    <submittedName>
        <fullName evidence="2">Transcriptional regulator, contains XRE-family HTH domain</fullName>
    </submittedName>
</protein>
<dbReference type="EMBL" id="LT629763">
    <property type="protein sequence ID" value="SDR80007.1"/>
    <property type="molecule type" value="Genomic_DNA"/>
</dbReference>
<dbReference type="InterPro" id="IPR001387">
    <property type="entry name" value="Cro/C1-type_HTH"/>
</dbReference>
<organism evidence="2 3">
    <name type="scientific">Halopseudomonas sabulinigri</name>
    <dbReference type="NCBI Taxonomy" id="472181"/>
    <lineage>
        <taxon>Bacteria</taxon>
        <taxon>Pseudomonadati</taxon>
        <taxon>Pseudomonadota</taxon>
        <taxon>Gammaproteobacteria</taxon>
        <taxon>Pseudomonadales</taxon>
        <taxon>Pseudomonadaceae</taxon>
        <taxon>Halopseudomonas</taxon>
    </lineage>
</organism>